<feature type="signal peptide" evidence="1">
    <location>
        <begin position="1"/>
        <end position="27"/>
    </location>
</feature>
<dbReference type="InParanoid" id="A0A7J8J1F6"/>
<protein>
    <submittedName>
        <fullName evidence="2">Uncharacterized protein</fullName>
    </submittedName>
</protein>
<evidence type="ECO:0000313" key="3">
    <source>
        <dbReference type="Proteomes" id="UP000550707"/>
    </source>
</evidence>
<dbReference type="AlphaFoldDB" id="A0A7J8J1F6"/>
<feature type="chain" id="PRO_5029846996" evidence="1">
    <location>
        <begin position="28"/>
        <end position="123"/>
    </location>
</feature>
<organism evidence="2 3">
    <name type="scientific">Molossus molossus</name>
    <name type="common">Pallas' mastiff bat</name>
    <name type="synonym">Vespertilio molossus</name>
    <dbReference type="NCBI Taxonomy" id="27622"/>
    <lineage>
        <taxon>Eukaryota</taxon>
        <taxon>Metazoa</taxon>
        <taxon>Chordata</taxon>
        <taxon>Craniata</taxon>
        <taxon>Vertebrata</taxon>
        <taxon>Euteleostomi</taxon>
        <taxon>Mammalia</taxon>
        <taxon>Eutheria</taxon>
        <taxon>Laurasiatheria</taxon>
        <taxon>Chiroptera</taxon>
        <taxon>Yangochiroptera</taxon>
        <taxon>Molossidae</taxon>
        <taxon>Molossus</taxon>
    </lineage>
</organism>
<proteinExistence type="predicted"/>
<name>A0A7J8J1F6_MOLMO</name>
<dbReference type="Proteomes" id="UP000550707">
    <property type="component" value="Unassembled WGS sequence"/>
</dbReference>
<gene>
    <name evidence="2" type="ORF">HJG59_010355</name>
</gene>
<evidence type="ECO:0000256" key="1">
    <source>
        <dbReference type="SAM" id="SignalP"/>
    </source>
</evidence>
<reference evidence="2 3" key="1">
    <citation type="journal article" date="2020" name="Nature">
        <title>Six reference-quality genomes reveal evolution of bat adaptations.</title>
        <authorList>
            <person name="Jebb D."/>
            <person name="Huang Z."/>
            <person name="Pippel M."/>
            <person name="Hughes G.M."/>
            <person name="Lavrichenko K."/>
            <person name="Devanna P."/>
            <person name="Winkler S."/>
            <person name="Jermiin L.S."/>
            <person name="Skirmuntt E.C."/>
            <person name="Katzourakis A."/>
            <person name="Burkitt-Gray L."/>
            <person name="Ray D.A."/>
            <person name="Sullivan K.A.M."/>
            <person name="Roscito J.G."/>
            <person name="Kirilenko B.M."/>
            <person name="Davalos L.M."/>
            <person name="Corthals A.P."/>
            <person name="Power M.L."/>
            <person name="Jones G."/>
            <person name="Ransome R.D."/>
            <person name="Dechmann D.K.N."/>
            <person name="Locatelli A.G."/>
            <person name="Puechmaille S.J."/>
            <person name="Fedrigo O."/>
            <person name="Jarvis E.D."/>
            <person name="Hiller M."/>
            <person name="Vernes S.C."/>
            <person name="Myers E.W."/>
            <person name="Teeling E.C."/>
        </authorList>
    </citation>
    <scope>NUCLEOTIDE SEQUENCE [LARGE SCALE GENOMIC DNA]</scope>
    <source>
        <strain evidence="2">MMolMol1</strain>
        <tissue evidence="2">Muscle</tissue>
    </source>
</reference>
<evidence type="ECO:0000313" key="2">
    <source>
        <dbReference type="EMBL" id="KAF6489972.1"/>
    </source>
</evidence>
<sequence length="123" mass="13856">MHPMFSQAGQILYFLSFLLPSSPTSQSHRLTISVISGFSLYFPSPQLTAKSYQFSPSSVFTSTDFSPSTAWFWVRPLSSLAQTSHRVFLIEVLVHIPLLEHQLLSCPGSSLVTQKNKKRQLRP</sequence>
<keyword evidence="1" id="KW-0732">Signal</keyword>
<accession>A0A7J8J1F6</accession>
<keyword evidence="3" id="KW-1185">Reference proteome</keyword>
<comment type="caution">
    <text evidence="2">The sequence shown here is derived from an EMBL/GenBank/DDBJ whole genome shotgun (WGS) entry which is preliminary data.</text>
</comment>
<dbReference type="EMBL" id="JACASF010000003">
    <property type="protein sequence ID" value="KAF6489972.1"/>
    <property type="molecule type" value="Genomic_DNA"/>
</dbReference>